<dbReference type="Gene3D" id="1.10.287.130">
    <property type="match status" value="1"/>
</dbReference>
<comment type="caution">
    <text evidence="9">The sequence shown here is derived from an EMBL/GenBank/DDBJ whole genome shotgun (WGS) entry which is preliminary data.</text>
</comment>
<reference evidence="9 10" key="1">
    <citation type="submission" date="2017-09" db="EMBL/GenBank/DDBJ databases">
        <title>The Catabolism of 3,6-Dichlorosalicylic acid is Initiated by the Cytochrome P450 Monooxygenase DsmABC in Rhizorhabdus dicambivorans Ndbn-20.</title>
        <authorList>
            <person name="Na L."/>
        </authorList>
    </citation>
    <scope>NUCLEOTIDE SEQUENCE [LARGE SCALE GENOMIC DNA]</scope>
    <source>
        <strain evidence="9 10">Ndbn-20m</strain>
    </source>
</reference>
<dbReference type="Pfam" id="PF02518">
    <property type="entry name" value="HATPase_c"/>
    <property type="match status" value="1"/>
</dbReference>
<organism evidence="9 10">
    <name type="scientific">Rhizorhabdus dicambivorans</name>
    <dbReference type="NCBI Taxonomy" id="1850238"/>
    <lineage>
        <taxon>Bacteria</taxon>
        <taxon>Pseudomonadati</taxon>
        <taxon>Pseudomonadota</taxon>
        <taxon>Alphaproteobacteria</taxon>
        <taxon>Sphingomonadales</taxon>
        <taxon>Sphingomonadaceae</taxon>
        <taxon>Rhizorhabdus</taxon>
    </lineage>
</organism>
<feature type="modified residue" description="4-aspartylphosphate" evidence="4">
    <location>
        <position position="586"/>
    </location>
</feature>
<evidence type="ECO:0000256" key="5">
    <source>
        <dbReference type="SAM" id="Coils"/>
    </source>
</evidence>
<dbReference type="Gene3D" id="3.30.565.10">
    <property type="entry name" value="Histidine kinase-like ATPase, C-terminal domain"/>
    <property type="match status" value="1"/>
</dbReference>
<dbReference type="InterPro" id="IPR036890">
    <property type="entry name" value="HATPase_C_sf"/>
</dbReference>
<dbReference type="SUPFAM" id="SSF47384">
    <property type="entry name" value="Homodimeric domain of signal transducing histidine kinase"/>
    <property type="match status" value="1"/>
</dbReference>
<proteinExistence type="predicted"/>
<evidence type="ECO:0000313" key="10">
    <source>
        <dbReference type="Proteomes" id="UP000218934"/>
    </source>
</evidence>
<dbReference type="PROSITE" id="PS50109">
    <property type="entry name" value="HIS_KIN"/>
    <property type="match status" value="1"/>
</dbReference>
<dbReference type="OrthoDB" id="9796100at2"/>
<evidence type="ECO:0000256" key="6">
    <source>
        <dbReference type="SAM" id="Phobius"/>
    </source>
</evidence>
<dbReference type="SUPFAM" id="SSF55874">
    <property type="entry name" value="ATPase domain of HSP90 chaperone/DNA topoisomerase II/histidine kinase"/>
    <property type="match status" value="1"/>
</dbReference>
<keyword evidence="9" id="KW-0418">Kinase</keyword>
<dbReference type="InterPro" id="IPR003661">
    <property type="entry name" value="HisK_dim/P_dom"/>
</dbReference>
<dbReference type="SUPFAM" id="SSF52172">
    <property type="entry name" value="CheY-like"/>
    <property type="match status" value="1"/>
</dbReference>
<dbReference type="EC" id="2.7.13.3" evidence="2"/>
<dbReference type="RefSeq" id="WP_066965879.1">
    <property type="nucleotide sequence ID" value="NZ_CP023449.1"/>
</dbReference>
<evidence type="ECO:0000256" key="4">
    <source>
        <dbReference type="PROSITE-ProRule" id="PRU00169"/>
    </source>
</evidence>
<dbReference type="SMART" id="SM00448">
    <property type="entry name" value="REC"/>
    <property type="match status" value="1"/>
</dbReference>
<dbReference type="Proteomes" id="UP000218934">
    <property type="component" value="Unassembled WGS sequence"/>
</dbReference>
<feature type="transmembrane region" description="Helical" evidence="6">
    <location>
        <begin position="20"/>
        <end position="42"/>
    </location>
</feature>
<dbReference type="PANTHER" id="PTHR43065:SF42">
    <property type="entry name" value="TWO-COMPONENT SENSOR PPRA"/>
    <property type="match status" value="1"/>
</dbReference>
<dbReference type="CDD" id="cd00082">
    <property type="entry name" value="HisKA"/>
    <property type="match status" value="1"/>
</dbReference>
<evidence type="ECO:0000256" key="2">
    <source>
        <dbReference type="ARBA" id="ARBA00012438"/>
    </source>
</evidence>
<comment type="catalytic activity">
    <reaction evidence="1">
        <text>ATP + protein L-histidine = ADP + protein N-phospho-L-histidine.</text>
        <dbReference type="EC" id="2.7.13.3"/>
    </reaction>
</comment>
<feature type="transmembrane region" description="Helical" evidence="6">
    <location>
        <begin position="199"/>
        <end position="222"/>
    </location>
</feature>
<keyword evidence="9" id="KW-0808">Transferase</keyword>
<dbReference type="InterPro" id="IPR004358">
    <property type="entry name" value="Sig_transdc_His_kin-like_C"/>
</dbReference>
<dbReference type="GO" id="GO:0000155">
    <property type="term" value="F:phosphorelay sensor kinase activity"/>
    <property type="evidence" value="ECO:0007669"/>
    <property type="project" value="InterPro"/>
</dbReference>
<gene>
    <name evidence="9" type="ORF">COO09_02725</name>
</gene>
<evidence type="ECO:0000256" key="3">
    <source>
        <dbReference type="ARBA" id="ARBA00022553"/>
    </source>
</evidence>
<evidence type="ECO:0000256" key="1">
    <source>
        <dbReference type="ARBA" id="ARBA00000085"/>
    </source>
</evidence>
<dbReference type="SMART" id="SM00388">
    <property type="entry name" value="HisKA"/>
    <property type="match status" value="1"/>
</dbReference>
<keyword evidence="10" id="KW-1185">Reference proteome</keyword>
<sequence>MATFSPEALKRELSPAAWRAIATALLAFTALGLLIAVVAMVARANTARDEALLREQHSYDIMVLTRSLDASLARAEAALGRYVVSSDRRIGTIYYDEWRRAKSQLRQLDRLVEGQPDQMARVDRLEGLAAEREKELAAAASFANVGKGWYAIGMFNKAGESANVPAISNTLEAIAASERERLGQRSEATFFSAERANGFATLLSVLGIGLMGVAILLGWLAAAAAAQRARASDLAEAEADRAAQLEAAVSERTRELQEANERLREESETRVRAEAQLAQAQKMEAVGQLTGGIAHDFNNMLAVVVGGLDLARRKIAQRPAEAGVHLDGAMEGADRAAALTRRLLSFARAEPLLPAAIQPAKLVTGMDLLLDRTLGERIAVHVDVTRAQWPIWTDAHQLENAILNLAVNARDAMDGAGRLDIQVADETIAAGAPGDLAAGDYVRISVTDTGCGMSKAVLARAFEPFFTTKPVGKGTGLGLSQIFGFVRQSRGDVRVESEVGKGTTISLYLPRYHGGLSELGAVEPSKAAKARGGPLSILLVEDDPRVQASTRAGLAELGHIVRACGSGEDALAMLAEGADFDLVLTDVMMPGMTGPELVAALAREHPHIAVLFVTGYVGEAGQSDDFAGYEVLRKPFTIAALGNAIAQTMDRHGPAPTSKAA</sequence>
<feature type="domain" description="Response regulatory" evidence="8">
    <location>
        <begin position="536"/>
        <end position="649"/>
    </location>
</feature>
<keyword evidence="6" id="KW-0472">Membrane</keyword>
<dbReference type="Gene3D" id="3.40.50.2300">
    <property type="match status" value="1"/>
</dbReference>
<dbReference type="EMBL" id="NWUF01000002">
    <property type="protein sequence ID" value="PCE43855.1"/>
    <property type="molecule type" value="Genomic_DNA"/>
</dbReference>
<dbReference type="PROSITE" id="PS50110">
    <property type="entry name" value="RESPONSE_REGULATORY"/>
    <property type="match status" value="1"/>
</dbReference>
<dbReference type="PRINTS" id="PR00344">
    <property type="entry name" value="BCTRLSENSOR"/>
</dbReference>
<evidence type="ECO:0000259" key="8">
    <source>
        <dbReference type="PROSITE" id="PS50110"/>
    </source>
</evidence>
<dbReference type="Pfam" id="PF00072">
    <property type="entry name" value="Response_reg"/>
    <property type="match status" value="1"/>
</dbReference>
<name>A0A2A4G1H6_9SPHN</name>
<dbReference type="SMART" id="SM00387">
    <property type="entry name" value="HATPase_c"/>
    <property type="match status" value="1"/>
</dbReference>
<dbReference type="InterPro" id="IPR007891">
    <property type="entry name" value="CHASE3"/>
</dbReference>
<feature type="coiled-coil region" evidence="5">
    <location>
        <begin position="242"/>
        <end position="283"/>
    </location>
</feature>
<dbReference type="AlphaFoldDB" id="A0A2A4G1H6"/>
<keyword evidence="5" id="KW-0175">Coiled coil</keyword>
<dbReference type="PANTHER" id="PTHR43065">
    <property type="entry name" value="SENSOR HISTIDINE KINASE"/>
    <property type="match status" value="1"/>
</dbReference>
<dbReference type="InterPro" id="IPR003594">
    <property type="entry name" value="HATPase_dom"/>
</dbReference>
<evidence type="ECO:0000313" key="9">
    <source>
        <dbReference type="EMBL" id="PCE43855.1"/>
    </source>
</evidence>
<dbReference type="InterPro" id="IPR001789">
    <property type="entry name" value="Sig_transdc_resp-reg_receiver"/>
</dbReference>
<keyword evidence="6" id="KW-1133">Transmembrane helix</keyword>
<dbReference type="InterPro" id="IPR036097">
    <property type="entry name" value="HisK_dim/P_sf"/>
</dbReference>
<keyword evidence="3 4" id="KW-0597">Phosphoprotein</keyword>
<keyword evidence="6" id="KW-0812">Transmembrane</keyword>
<dbReference type="InterPro" id="IPR011006">
    <property type="entry name" value="CheY-like_superfamily"/>
</dbReference>
<accession>A0A2A4G1H6</accession>
<feature type="domain" description="Histidine kinase" evidence="7">
    <location>
        <begin position="292"/>
        <end position="513"/>
    </location>
</feature>
<protein>
    <recommendedName>
        <fullName evidence="2">histidine kinase</fullName>
        <ecNumber evidence="2">2.7.13.3</ecNumber>
    </recommendedName>
</protein>
<dbReference type="Pfam" id="PF05227">
    <property type="entry name" value="CHASE3"/>
    <property type="match status" value="1"/>
</dbReference>
<dbReference type="KEGG" id="rdi:CMV14_21420"/>
<dbReference type="InterPro" id="IPR005467">
    <property type="entry name" value="His_kinase_dom"/>
</dbReference>
<evidence type="ECO:0000259" key="7">
    <source>
        <dbReference type="PROSITE" id="PS50109"/>
    </source>
</evidence>